<comment type="caution">
    <text evidence="2">The sequence shown here is derived from an EMBL/GenBank/DDBJ whole genome shotgun (WGS) entry which is preliminary data.</text>
</comment>
<feature type="transmembrane region" description="Helical" evidence="1">
    <location>
        <begin position="54"/>
        <end position="79"/>
    </location>
</feature>
<evidence type="ECO:0000313" key="3">
    <source>
        <dbReference type="Proteomes" id="UP001589654"/>
    </source>
</evidence>
<keyword evidence="1" id="KW-1133">Transmembrane helix</keyword>
<feature type="transmembrane region" description="Helical" evidence="1">
    <location>
        <begin position="12"/>
        <end position="34"/>
    </location>
</feature>
<evidence type="ECO:0000256" key="1">
    <source>
        <dbReference type="SAM" id="Phobius"/>
    </source>
</evidence>
<dbReference type="Proteomes" id="UP001589654">
    <property type="component" value="Unassembled WGS sequence"/>
</dbReference>
<proteinExistence type="predicted"/>
<evidence type="ECO:0000313" key="2">
    <source>
        <dbReference type="EMBL" id="MFB9212726.1"/>
    </source>
</evidence>
<dbReference type="RefSeq" id="WP_290247500.1">
    <property type="nucleotide sequence ID" value="NZ_JAUFQT010000001.1"/>
</dbReference>
<keyword evidence="3" id="KW-1185">Reference proteome</keyword>
<gene>
    <name evidence="2" type="ORF">ACFFUR_13000</name>
</gene>
<keyword evidence="1" id="KW-0472">Membrane</keyword>
<accession>A0ABV5J7T9</accession>
<protein>
    <recommendedName>
        <fullName evidence="4">DUF3566 domain-containing protein</fullName>
    </recommendedName>
</protein>
<dbReference type="EMBL" id="JBHMEW010000063">
    <property type="protein sequence ID" value="MFB9212726.1"/>
    <property type="molecule type" value="Genomic_DNA"/>
</dbReference>
<organism evidence="2 3">
    <name type="scientific">Echinicola jeungdonensis</name>
    <dbReference type="NCBI Taxonomy" id="709343"/>
    <lineage>
        <taxon>Bacteria</taxon>
        <taxon>Pseudomonadati</taxon>
        <taxon>Bacteroidota</taxon>
        <taxon>Cytophagia</taxon>
        <taxon>Cytophagales</taxon>
        <taxon>Cyclobacteriaceae</taxon>
        <taxon>Echinicola</taxon>
    </lineage>
</organism>
<sequence>MKRIKKLGVLQIAKVAAIIYFLVTAVFMIPISLFSTLTDAGPFGSLPFGGGFMFIFMPFVYGIFSFVFTAVGCFVYNLVSSWIGGIEIEIGEDPNANIIRQTE</sequence>
<name>A0ABV5J7T9_9BACT</name>
<keyword evidence="1" id="KW-0812">Transmembrane</keyword>
<evidence type="ECO:0008006" key="4">
    <source>
        <dbReference type="Google" id="ProtNLM"/>
    </source>
</evidence>
<reference evidence="2 3" key="1">
    <citation type="submission" date="2024-09" db="EMBL/GenBank/DDBJ databases">
        <authorList>
            <person name="Sun Q."/>
            <person name="Mori K."/>
        </authorList>
    </citation>
    <scope>NUCLEOTIDE SEQUENCE [LARGE SCALE GENOMIC DNA]</scope>
    <source>
        <strain evidence="2 3">CECT 7682</strain>
    </source>
</reference>